<reference evidence="1" key="2">
    <citation type="submission" date="2020-09" db="EMBL/GenBank/DDBJ databases">
        <authorList>
            <person name="Wu Z."/>
        </authorList>
    </citation>
    <scope>NUCLEOTIDE SEQUENCE</scope>
    <source>
        <strain evidence="1">SC17</strain>
    </source>
</reference>
<dbReference type="EMBL" id="JACVXC010000010">
    <property type="protein sequence ID" value="MBD0837030.1"/>
    <property type="molecule type" value="Genomic_DNA"/>
</dbReference>
<dbReference type="Proteomes" id="UP000602057">
    <property type="component" value="Unassembled WGS sequence"/>
</dbReference>
<accession>A0A8J6UD06</accession>
<dbReference type="RefSeq" id="WP_345013487.1">
    <property type="nucleotide sequence ID" value="NZ_BAABGH010000002.1"/>
</dbReference>
<dbReference type="Gene3D" id="3.40.50.300">
    <property type="entry name" value="P-loop containing nucleotide triphosphate hydrolases"/>
    <property type="match status" value="1"/>
</dbReference>
<dbReference type="InterPro" id="IPR027417">
    <property type="entry name" value="P-loop_NTPase"/>
</dbReference>
<evidence type="ECO:0000313" key="1">
    <source>
        <dbReference type="EMBL" id="MBD0837030.1"/>
    </source>
</evidence>
<gene>
    <name evidence="1" type="ORF">ICJ84_16470</name>
</gene>
<organism evidence="1 2">
    <name type="scientific">Aestuariibaculum suncheonense</name>
    <dbReference type="NCBI Taxonomy" id="1028745"/>
    <lineage>
        <taxon>Bacteria</taxon>
        <taxon>Pseudomonadati</taxon>
        <taxon>Bacteroidota</taxon>
        <taxon>Flavobacteriia</taxon>
        <taxon>Flavobacteriales</taxon>
        <taxon>Flavobacteriaceae</taxon>
    </lineage>
</organism>
<evidence type="ECO:0000313" key="2">
    <source>
        <dbReference type="Proteomes" id="UP000602057"/>
    </source>
</evidence>
<name>A0A8J6UD06_9FLAO</name>
<proteinExistence type="predicted"/>
<protein>
    <submittedName>
        <fullName evidence="1">Sulfotransferase family 2 domain-containing protein</fullName>
    </submittedName>
</protein>
<comment type="caution">
    <text evidence="1">The sequence shown here is derived from an EMBL/GenBank/DDBJ whole genome shotgun (WGS) entry which is preliminary data.</text>
</comment>
<dbReference type="AlphaFoldDB" id="A0A8J6UD06"/>
<sequence length="265" mass="31426">MFIHIPKTAGTTFYNLVKKNHSHFLKPKLENDVFKYLNNNLTNKNLGIRLPGGYITAPETLNILEGMLLDNIDFIGGHIGYGFHELVNKQQIDYLTFIRDPKSRLLSDFKEHHKPGRFFYEDLKSNGFKFNDYLKLLKNRGLDNIMTRQLAGPQDFFLKENYKVSENTLRLAIKNSKSVLIFDINRFDEAIFYLSKRYKWKYTKYKKQNVSVGLGYNLEYDEQLFFEVIKYDLELYREMKKNVLNDSGLNLFQRLQMKFNNFFVG</sequence>
<keyword evidence="2" id="KW-1185">Reference proteome</keyword>
<reference evidence="1" key="1">
    <citation type="journal article" date="2013" name="Int. J. Syst. Evol. Microbiol.">
        <title>Aestuariibaculum suncheonense gen. nov., sp. nov., a marine bacterium of the family Flavobacteriaceae isolated from a tidal flat and emended descriptions of the genera Gaetbulibacter and Tamlana.</title>
        <authorList>
            <person name="Jeong S.H."/>
            <person name="Park M.S."/>
            <person name="Jin H.M."/>
            <person name="Lee K."/>
            <person name="Park W."/>
            <person name="Jeon C.O."/>
        </authorList>
    </citation>
    <scope>NUCLEOTIDE SEQUENCE</scope>
    <source>
        <strain evidence="1">SC17</strain>
    </source>
</reference>